<dbReference type="Pfam" id="PF00012">
    <property type="entry name" value="HSP70"/>
    <property type="match status" value="1"/>
</dbReference>
<gene>
    <name evidence="4" type="ORF">BDV96DRAFT_571885</name>
</gene>
<dbReference type="Gene3D" id="3.90.640.10">
    <property type="entry name" value="Actin, Chain A, domain 4"/>
    <property type="match status" value="1"/>
</dbReference>
<dbReference type="SUPFAM" id="SSF53067">
    <property type="entry name" value="Actin-like ATPase domain"/>
    <property type="match status" value="2"/>
</dbReference>
<dbReference type="CDD" id="cd10170">
    <property type="entry name" value="ASKHA_NBD_HSP70"/>
    <property type="match status" value="1"/>
</dbReference>
<dbReference type="GO" id="GO:0140662">
    <property type="term" value="F:ATP-dependent protein folding chaperone"/>
    <property type="evidence" value="ECO:0007669"/>
    <property type="project" value="InterPro"/>
</dbReference>
<dbReference type="PANTHER" id="PTHR14187">
    <property type="entry name" value="ALPHA KINASE/ELONGATION FACTOR 2 KINASE"/>
    <property type="match status" value="1"/>
</dbReference>
<keyword evidence="5" id="KW-1185">Reference proteome</keyword>
<reference evidence="4" key="1">
    <citation type="journal article" date="2020" name="Stud. Mycol.">
        <title>101 Dothideomycetes genomes: a test case for predicting lifestyles and emergence of pathogens.</title>
        <authorList>
            <person name="Haridas S."/>
            <person name="Albert R."/>
            <person name="Binder M."/>
            <person name="Bloem J."/>
            <person name="Labutti K."/>
            <person name="Salamov A."/>
            <person name="Andreopoulos B."/>
            <person name="Baker S."/>
            <person name="Barry K."/>
            <person name="Bills G."/>
            <person name="Bluhm B."/>
            <person name="Cannon C."/>
            <person name="Castanera R."/>
            <person name="Culley D."/>
            <person name="Daum C."/>
            <person name="Ezra D."/>
            <person name="Gonzalez J."/>
            <person name="Henrissat B."/>
            <person name="Kuo A."/>
            <person name="Liang C."/>
            <person name="Lipzen A."/>
            <person name="Lutzoni F."/>
            <person name="Magnuson J."/>
            <person name="Mondo S."/>
            <person name="Nolan M."/>
            <person name="Ohm R."/>
            <person name="Pangilinan J."/>
            <person name="Park H.-J."/>
            <person name="Ramirez L."/>
            <person name="Alfaro M."/>
            <person name="Sun H."/>
            <person name="Tritt A."/>
            <person name="Yoshinaga Y."/>
            <person name="Zwiers L.-H."/>
            <person name="Turgeon B."/>
            <person name="Goodwin S."/>
            <person name="Spatafora J."/>
            <person name="Crous P."/>
            <person name="Grigoriev I."/>
        </authorList>
    </citation>
    <scope>NUCLEOTIDE SEQUENCE</scope>
    <source>
        <strain evidence="4">CBS 627.86</strain>
    </source>
</reference>
<protein>
    <recommendedName>
        <fullName evidence="6">Actin-like ATPase domain-containing protein</fullName>
    </recommendedName>
</protein>
<dbReference type="InterPro" id="IPR043129">
    <property type="entry name" value="ATPase_NBD"/>
</dbReference>
<dbReference type="Gene3D" id="3.30.420.40">
    <property type="match status" value="2"/>
</dbReference>
<dbReference type="AlphaFoldDB" id="A0A6A5ZDK4"/>
<organism evidence="4 5">
    <name type="scientific">Lophiotrema nucula</name>
    <dbReference type="NCBI Taxonomy" id="690887"/>
    <lineage>
        <taxon>Eukaryota</taxon>
        <taxon>Fungi</taxon>
        <taxon>Dikarya</taxon>
        <taxon>Ascomycota</taxon>
        <taxon>Pezizomycotina</taxon>
        <taxon>Dothideomycetes</taxon>
        <taxon>Pleosporomycetidae</taxon>
        <taxon>Pleosporales</taxon>
        <taxon>Lophiotremataceae</taxon>
        <taxon>Lophiotrema</taxon>
    </lineage>
</organism>
<feature type="region of interest" description="Disordered" evidence="3">
    <location>
        <begin position="1"/>
        <end position="42"/>
    </location>
</feature>
<evidence type="ECO:0000313" key="4">
    <source>
        <dbReference type="EMBL" id="KAF2117305.1"/>
    </source>
</evidence>
<feature type="compositionally biased region" description="Low complexity" evidence="3">
    <location>
        <begin position="27"/>
        <end position="41"/>
    </location>
</feature>
<dbReference type="Proteomes" id="UP000799770">
    <property type="component" value="Unassembled WGS sequence"/>
</dbReference>
<dbReference type="OrthoDB" id="2963168at2759"/>
<evidence type="ECO:0000313" key="5">
    <source>
        <dbReference type="Proteomes" id="UP000799770"/>
    </source>
</evidence>
<dbReference type="EMBL" id="ML977319">
    <property type="protein sequence ID" value="KAF2117305.1"/>
    <property type="molecule type" value="Genomic_DNA"/>
</dbReference>
<dbReference type="PANTHER" id="PTHR14187:SF82">
    <property type="entry name" value="FAMILY CHAPERONE, PUTATIVE (AFU_ORTHOLOGUE AFUA_7G08575)-RELATED"/>
    <property type="match status" value="1"/>
</dbReference>
<accession>A0A6A5ZDK4</accession>
<name>A0A6A5ZDK4_9PLEO</name>
<evidence type="ECO:0000256" key="3">
    <source>
        <dbReference type="SAM" id="MobiDB-lite"/>
    </source>
</evidence>
<keyword evidence="1" id="KW-0547">Nucleotide-binding</keyword>
<evidence type="ECO:0000256" key="1">
    <source>
        <dbReference type="ARBA" id="ARBA00022741"/>
    </source>
</evidence>
<evidence type="ECO:0000256" key="2">
    <source>
        <dbReference type="ARBA" id="ARBA00022840"/>
    </source>
</evidence>
<evidence type="ECO:0008006" key="6">
    <source>
        <dbReference type="Google" id="ProtNLM"/>
    </source>
</evidence>
<sequence>MNKAPSSAPKLGSLATSTPGTHGGMPGPSTTSTPSSTTPAGILPHRVAVDSAYRIESDDFSEVDYVPTDIGRTRLVIAIDYGTTYTGIGWATPETDVADTKLVNVLQKWGGNMGNTVKIPSVISYTPCIAAHIEQFGSDLSDDAITMVNTKLELDPQETRMEELDLILQVLDGMKDLKFEYIKESHGYPSYTWKGPEEIITDYLSKVFKKFEMATEQINEIKVAVPVDIIITVPVGWSYGAKNSTFKAVVEAGFNERNFPHLSNYYLVAEPEAAAIYTAQFLKQEEAENLKKGECFVLCDAGGGTVDVVGYKVKGTDPSLELEAITIATGAKCGSSFINRKFRTWLRKILGDRNYNFLDPRSESQRVSGHTMEGPKMREVMQRFEALKKGFNKFSNDMHMDLPEPLHTLTYGGKVEMGELTITRDDMSQFFHDCIDNVIELVQGQINQVEGKRHRVKSVFLIGGFSESEYLQQELQHSFGMRKLRLRRPEMSWSAVVRGGVLFGMEQGARQNQMTVIPSPKSYGFSCSRAFSKKMHTIKDVYTDPVTGQVNARGQFHWFVQKGDMLHAEEERVIEQEFFWHFQEHHNRHIRLPIYEYADDDIPTRLEITYDELTTVTELTADLSRISLKTFEDFHNPLTGKGFVQVCMVCKVTIKGFALKAELWLGEELMSGSEVQILDNVVLLDF</sequence>
<proteinExistence type="predicted"/>
<keyword evidence="2" id="KW-0067">ATP-binding</keyword>
<dbReference type="InterPro" id="IPR013126">
    <property type="entry name" value="Hsp_70_fam"/>
</dbReference>
<dbReference type="GO" id="GO:0005524">
    <property type="term" value="F:ATP binding"/>
    <property type="evidence" value="ECO:0007669"/>
    <property type="project" value="UniProtKB-KW"/>
</dbReference>